<dbReference type="Pfam" id="PF13540">
    <property type="entry name" value="RCC1_2"/>
    <property type="match status" value="1"/>
</dbReference>
<feature type="domain" description="Right handed beta helix" evidence="8">
    <location>
        <begin position="2708"/>
        <end position="2842"/>
    </location>
</feature>
<dbReference type="PANTHER" id="PTHR45982:SF1">
    <property type="entry name" value="REGULATOR OF CHROMOSOME CONDENSATION"/>
    <property type="match status" value="1"/>
</dbReference>
<protein>
    <submittedName>
        <fullName evidence="10">Alpha-tubulin suppressor-like RCC1 family protein</fullName>
    </submittedName>
</protein>
<dbReference type="EMBL" id="QNRR01000008">
    <property type="protein sequence ID" value="RBP40368.1"/>
    <property type="molecule type" value="Genomic_DNA"/>
</dbReference>
<feature type="region of interest" description="Disordered" evidence="7">
    <location>
        <begin position="4164"/>
        <end position="4186"/>
    </location>
</feature>
<evidence type="ECO:0000256" key="4">
    <source>
        <dbReference type="ARBA" id="ARBA00022729"/>
    </source>
</evidence>
<dbReference type="SMART" id="SM00710">
    <property type="entry name" value="PbH1"/>
    <property type="match status" value="14"/>
</dbReference>
<keyword evidence="5" id="KW-0677">Repeat</keyword>
<feature type="domain" description="RCC1-like" evidence="9">
    <location>
        <begin position="1165"/>
        <end position="1463"/>
    </location>
</feature>
<evidence type="ECO:0000256" key="3">
    <source>
        <dbReference type="ARBA" id="ARBA00022658"/>
    </source>
</evidence>
<dbReference type="Gene3D" id="2.130.10.30">
    <property type="entry name" value="Regulator of chromosome condensation 1/beta-lactamase-inhibitor protein II"/>
    <property type="match status" value="6"/>
</dbReference>
<dbReference type="InterPro" id="IPR059100">
    <property type="entry name" value="TSP3_bac"/>
</dbReference>
<feature type="compositionally biased region" description="Gly residues" evidence="7">
    <location>
        <begin position="2966"/>
        <end position="2979"/>
    </location>
</feature>
<dbReference type="Pfam" id="PF17957">
    <property type="entry name" value="Big_7"/>
    <property type="match status" value="2"/>
</dbReference>
<feature type="region of interest" description="Disordered" evidence="7">
    <location>
        <begin position="4200"/>
        <end position="4219"/>
    </location>
</feature>
<evidence type="ECO:0000313" key="11">
    <source>
        <dbReference type="Proteomes" id="UP000253426"/>
    </source>
</evidence>
<feature type="compositionally biased region" description="Acidic residues" evidence="7">
    <location>
        <begin position="1741"/>
        <end position="1758"/>
    </location>
</feature>
<gene>
    <name evidence="10" type="ORF">DES53_10875</name>
</gene>
<dbReference type="SUPFAM" id="SSF50985">
    <property type="entry name" value="RCC1/BLIP-II"/>
    <property type="match status" value="6"/>
</dbReference>
<dbReference type="PROSITE" id="PS50012">
    <property type="entry name" value="RCC1_3"/>
    <property type="match status" value="22"/>
</dbReference>
<dbReference type="PROSITE" id="PS00626">
    <property type="entry name" value="RCC1_2"/>
    <property type="match status" value="3"/>
</dbReference>
<keyword evidence="11" id="KW-1185">Reference proteome</keyword>
<sequence length="4703" mass="493063">MAKRRPAGRQISVTSLNFVMNLRILPLSRLVVFLIVGLSLQCLAAPAHAQTTINKRISSGYLYTVLVRDDGTVWQWGYPAPAPVQIVGLSNVISVAAGDYFTLALKSDGTVWSWNGPSATPAQVTGLPLISGIYASTQHAVAVAQNGTAWTWGANGYGQLGNGTTTSSSSPVQVSSLTGVVQVTAGAMHTMALKSDGSVWAWGSNMRGALGDGSTTDSTTPVQVSGLNDVISIAAGGGDGWSQHSLAVKDDGTVWAWGANWAGQLGDGSNTERHTPVQITSITEEAAEVEADRSCSQVLLVNGTLLAWGQNQYGQVGDGTKINRGTPVTVENISGTTAMALGWDHAAGIDDQGVVFIWGHRNNFQLGDSNALHSVKPVEVPGIQDVTQAELGTFHAMALKSDGTVWTWGSNEYGQLGINSTISRSIPAVLPSFSNVKALAGGYWFSLAVKNDGTAWGWGYNINGQLGDGTGVNKLVPTQVSGLTNLIAIEAGADHALALRSDGTVWGWGYNGYGQVGDSSTTQRLAPVQVTGLTNVVAIAADSGNHSLALKSDGTVWAWGYNASGQLGDGTTTQRNAPVQVSGLTDIVAIATGTWHSMALKEDGTVYIWGDNSHGQLDDGTTTPRSTPLAVPGLSGVVNIGAGGVHSFALKEDGSLWIKGHTAHQQLGDGSMNHLVQVAADGVANLAIKESGTLIAWGSNEFGVFGVSGPTNPAALAPSAVPGIYASVAATTITIASPANNTSVPLGTTQTVTADITSAGATPAGVSFFYHGMLVGSDNSAPYTFTFTPWTWGSFELTAVGVDSAGVSSDFAAKITLVTPYDSDSDNLPDWWEQKHFAALAQSSGGDSDGDGLTNAQELSLKTSPSAWDTDGDGFSDSIEFAKSTDPLDNLDKPTLTIAQAKRRIASGLHQTVVVRPDGTVWTWGSLKGVASYFAYTANSYWTGEAVRPSFDSAPVQVSSLWDVTAVAAGHHHNIALRSDGTVWAWGKNANGQLGDGTNTDSDYPVQVSGLADVVEVVAGAYHSIAIKSDGSIWCWGENTYGQLGNGSANASNVPVEIPNLAGFVSIAAGRFDSMALHADGTVWAWGTNAIDSNGVRISSQVPVQMPVLTNVTAIACGDASNSSHAVAIKSDGTVWVWGDNYLGQLGIGNNIPQNGQILQVPGLTGAIAVDATQYGTMILKGDGTVWSWGQNYNGRLGNGTATAATLPVPVNGLSNVVCIAAGYAHSAAVTSDGKIHTWGGNAYGELGDDSSLFSTTPVQFSGVISVTQIAAGRNFGLALKSDGTVWSWGSNDLLQLGNGTVLSRPDPIQITALGSDTVSIAASLNTSYAVKADGTVWGWGSNRQGQLGNSAPIGDTAPVQITGLGGIIQVASGGQHGLALRTDGTVYAWGRNIFGEVGDGTSTSRMTPQLVPGLSGVVAVSAGLAHSMALKSDGTVWSWGYNSNGQLGHTPISTVRVPRQITTLSDVVAIACGPTHSLAVKADGTLWVWGSNSNGRLGFPTPTQVYFPTQVAGIFNAVGIAASATQSMALLANGDTWIQGGDVSFGHQGSDNISQRIEQIVGGDYFTLGLKEDGNIVAFGTNIFGHLGEGLPWRGEAYTPGEIRGLNMFYTPAQLSITSPWSNPEIVALGQTQPVTVDGSPGDTPIQSVSLYHHGVLVGTDTTPPYTFNFTPWTWGEFELRAIGTDPLGHQTARSSPLTIHVPYDSDSDGLPDWWELFHFSNLGSGALDDPDSDGRSNGEEYEDGTNALDDDTDGDGMTDGAEHMHGTDPLQATSFVAPLREIEVLAGESVNAALDIVNPEEAPMNYTASLEGSVIHLGAQDGSYAPKVSGETSGPIYAWQDIRYSGQRMAAPKDLNGKMEVVELDFQFPFFDQEHGSIHIWKNGYITLSEPSTGYAGYSLPSTSAPANLIKGHFDSYNLEYGGGVFVKKTGTQVIIQYDRMRTSSSGPEHTFQIILFDTGEIRCVYKSIPPNSAAPGIQNATCDEGAEVSDSSTVASGTAVRFDRDRTLVTMSPMSGSVEGQGTSQAQLHVDARQLDGGFYDAAVHVSTPDTSGLQKYPIRIKVRPRPTVSVLGIGNGQIVPPGGRLSLGCAINNPVPGRTYEVSYFLDEVEVGQSSEISAQFVTSNPFWHGKHGVWALITDSTGQVFSTDALRFAVDESVDQDGDGMSDFYEEMMGLNTASRVDAGRDSDHDGFSNLVEFHHNTRADDASSKPVATVVGTSSDTLEGLLKQAASSDVDLPIVQLAEGNYDEELYLSGNVTTWARGMMIVAAPGDDVTLSKSASVYTDRAVILQGLRFENSDENGIEINRTVQALPVLLSGCTFSNHTGMGVRISGHTQYEEDAPRGVVDLTNCVIRGNNAPGWADAGGIGVYNKVAVWINHCTVVENSGGTYTKATGLLARDLSYVEAYGSIFYGIPANDYNGDPIPEVATDFYAPEEAPTLVINWSDVRGGTSLGGMVGNVNVAPVLRKDGHFLRVAGNETLINAVPQILEGTEFPRLDMDGEARPQGANADMGADEWKDTDADGLPDWWEQKYFGGTGTSPGANDDGDGLTSLQEFERGSDPSLGDTDGDGLLDDAESVANALNPDHDNDGMKDGYEVAHGLDQDSAADRLADKDGDRYPNVFEAAHGTSASNAASYPDGSEVVTMTPADSFDDVIEALNEPYPILVLEPGTYDKDPLYLYSGSFVERWKAVLVISPEIGGAVLKHNPVNGVGSGQVIVYSDSVIDGLVCADSPFNGVEITVATEARFKNCYVTGHEGTGVVVNGFGDAWLENTVVMGNRGTQAPTGGVEVFGGSHVRVVHCTIGGNVVQPDYEWSNYATGIVCGYDSLVEVSQSILAGPVITRTVGGVSQTVPEVVFDSYSPPEPGEGFVIQRSAVRGGYTGTGNVNTVASLRFDGHLNTGGGSNAALINAVPTSGVYMPGYDMDGEARPQGANADMGADEWKDTDADGLPDWWEQKYFGGTGTSPGANGDGDGLTSLQEFERGSDPSLGDTDGDGLLDDAESVANALNPDHDNDGMKDGYEVAHGLDQDSAADRLADKDGDRYPNVFEAAHGTSASNAASYPDGSEVVVVTPADSFDDVTSNLNHAYPILRLDPGTYDKDSLYLLNSGYGTDWKAVLVISPQIGGAVLKHNPANDGSGRVEMYGGGVIDGLVCADSPDTGVRIDSPTEVRLKDCRVTGHERTGVVVVGVGDVWLENMIVMGNRGTGELTGGINVLGGSHVRVVHCTISANTVQPDYEWSNYATGIVCGYGALVEVSQSILAGPVITRTVEGVSQTVPEVVFDSYSPPEPGEGIVIQRSAVRDGYTGTGNVNTVASLRFDGHLNTGGGSNAALINAVPTSGVYMPGYDMDGEARPQGANADMGADEWKDTDADGLPDWWEQKYFGGTGTSPGANDDGDGLTSLQEFERGSDPSLGDTDGDGLLDDAESVANALNPDHDNDGMKDGYEVAHGLDQDSAADRLADKDGDRYPNVFEAAHGTSASNAASYPDGSEVVVVTPADSFSSVTSNLNHAYPILRLNPGTYDKGALYLPAGTYSDTWKAVLVISPQIGGAVLKHNPANGGSGQVILYGDAVIDGLVSAGSPQTGVSMHAPNEIILRNCQVKGHQNSGIYIWGNAKVLIENTIVVGNHAGSQPTGGIYVAGTNEVRLIHCTVSQNTLEPAALFASAATTIVANPTSFVEVSQSILSGPVLTRLVDGQPEEIPEVVYGSDFPPGPGEGIVIQYSAVRGGFPGTGNLSVSPILRKDGRLAYSSGGNAALINAITPALAGLHIPPLDLDSENRPEGSGADIGADEWKDTDGDDLPDWWELQYFGSTTAGVRNSDLDSDGASALQEYVYSSDPTDADTDNDGLPDGQEVVFVGSDPMNADTDGDEMGDSFEVQYDLDPLDAGDGLEDADNDRYPNIFEAAKSTNPRNASSMPGPDAVIADLATAQDRLDTVSARHVILQVPAGTADIANFVLRPSADQGHLLLISPAALGSTIRASNFTIDSDNSIFVDGFVIHAERMRIDVPNSGRRIELSGLHVRTTAGGISVNGSTVVRNCIFVTDGQANVLSAFGPTTIQSSTIYVPSDEYTSVPVAAYDALDVAGSIIWSAGSEPAISMQSPASLVVENSIISKWTGTGSGNISSMPYLTPDGYATHLSPAVNRLAGTVVLPVSDIHGEGRPQNSFGDVGGDEWKDSDSDLLPDWWEQKYFGSTTAGDPESNPDGDGNVTGLEYLYGTNPLVADSGSHGDGSSSDEIIAETPDSSSSGLVVQDGGVSLGERRGWMEYHFTVNRAGFYRLEAHTQTTGWSPIPLEFWFDGHLETTDYSGATVNHRLPFLRAGTHVARVVVNGTRHDTAAVIGTVKLLWDVEGNQGGTSEIAALQARNTIIAPTQSHVSPAFVEGRTLYHDSFTASAAGTGALTAEKGLGAGWYINVPLAPDGTPTTTNFSFEGGALQEARSISWSVTNILAGNMIKIRRGDKLRLTGFDSGTNPTTPVVIKVDSVQVGTTTAGSALVHQFDTAGSFQVTAEVGGGAPVAMTVQVLGVGSDFTTPFYVSSGVPRDWILPSVAEQVYLQSDSLVELAPKAVSSGVKYGVKSFVPGNRTILARLSVNGPVIAKTTIGIFRFTNAQATGGGVVIGNLDSMTKIIRASYVIEGPIPPNLRVRIEIWYSGASFDTGSSIREFGPGAFDANGIATALIHAIGPICQRHYLYLD</sequence>
<evidence type="ECO:0000259" key="8">
    <source>
        <dbReference type="Pfam" id="PF13229"/>
    </source>
</evidence>
<dbReference type="InterPro" id="IPR013783">
    <property type="entry name" value="Ig-like_fold"/>
</dbReference>
<evidence type="ECO:0000313" key="10">
    <source>
        <dbReference type="EMBL" id="RBP40368.1"/>
    </source>
</evidence>
<dbReference type="Pfam" id="PF13229">
    <property type="entry name" value="Beta_helix"/>
    <property type="match status" value="3"/>
</dbReference>
<feature type="domain" description="RCC1-like" evidence="9">
    <location>
        <begin position="55"/>
        <end position="282"/>
    </location>
</feature>
<dbReference type="InterPro" id="IPR000408">
    <property type="entry name" value="Reg_chr_condens"/>
</dbReference>
<evidence type="ECO:0000256" key="1">
    <source>
        <dbReference type="ARBA" id="ARBA00004613"/>
    </source>
</evidence>
<dbReference type="InterPro" id="IPR009091">
    <property type="entry name" value="RCC1/BLIP-II"/>
</dbReference>
<dbReference type="InterPro" id="IPR051553">
    <property type="entry name" value="Ran_GTPase-activating"/>
</dbReference>
<dbReference type="Proteomes" id="UP000253426">
    <property type="component" value="Unassembled WGS sequence"/>
</dbReference>
<accession>A0A366HFX7</accession>
<feature type="region of interest" description="Disordered" evidence="7">
    <location>
        <begin position="3388"/>
        <end position="3430"/>
    </location>
</feature>
<dbReference type="Gene3D" id="2.60.40.10">
    <property type="entry name" value="Immunoglobulins"/>
    <property type="match status" value="2"/>
</dbReference>
<keyword evidence="3" id="KW-0344">Guanine-nucleotide releasing factor</keyword>
<feature type="region of interest" description="Disordered" evidence="7">
    <location>
        <begin position="2963"/>
        <end position="3005"/>
    </location>
</feature>
<feature type="domain" description="RCC1-like" evidence="9">
    <location>
        <begin position="382"/>
        <end position="671"/>
    </location>
</feature>
<dbReference type="GO" id="GO:0005509">
    <property type="term" value="F:calcium ion binding"/>
    <property type="evidence" value="ECO:0007669"/>
    <property type="project" value="InterPro"/>
</dbReference>
<reference evidence="10 11" key="1">
    <citation type="submission" date="2018-06" db="EMBL/GenBank/DDBJ databases">
        <title>Genomic Encyclopedia of Type Strains, Phase IV (KMG-IV): sequencing the most valuable type-strain genomes for metagenomic binning, comparative biology and taxonomic classification.</title>
        <authorList>
            <person name="Goeker M."/>
        </authorList>
    </citation>
    <scope>NUCLEOTIDE SEQUENCE [LARGE SCALE GENOMIC DNA]</scope>
    <source>
        <strain evidence="10 11">DSM 25532</strain>
    </source>
</reference>
<comment type="subcellular location">
    <subcellularLocation>
        <location evidence="1">Secreted</location>
    </subcellularLocation>
</comment>
<dbReference type="SUPFAM" id="SSF51126">
    <property type="entry name" value="Pectin lyase-like"/>
    <property type="match status" value="4"/>
</dbReference>
<keyword evidence="6" id="KW-0106">Calcium</keyword>
<comment type="caution">
    <text evidence="10">The sequence shown here is derived from an EMBL/GenBank/DDBJ whole genome shotgun (WGS) entry which is preliminary data.</text>
</comment>
<proteinExistence type="predicted"/>
<dbReference type="Pfam" id="PF25390">
    <property type="entry name" value="WD40_RLD"/>
    <property type="match status" value="4"/>
</dbReference>
<dbReference type="InterPro" id="IPR058923">
    <property type="entry name" value="RCC1-like_dom"/>
</dbReference>
<evidence type="ECO:0000256" key="5">
    <source>
        <dbReference type="ARBA" id="ARBA00022737"/>
    </source>
</evidence>
<dbReference type="InterPro" id="IPR028974">
    <property type="entry name" value="TSP_type-3_rpt"/>
</dbReference>
<evidence type="ECO:0000256" key="2">
    <source>
        <dbReference type="ARBA" id="ARBA00022525"/>
    </source>
</evidence>
<organism evidence="10 11">
    <name type="scientific">Roseimicrobium gellanilyticum</name>
    <dbReference type="NCBI Taxonomy" id="748857"/>
    <lineage>
        <taxon>Bacteria</taxon>
        <taxon>Pseudomonadati</taxon>
        <taxon>Verrucomicrobiota</taxon>
        <taxon>Verrucomicrobiia</taxon>
        <taxon>Verrucomicrobiales</taxon>
        <taxon>Verrucomicrobiaceae</taxon>
        <taxon>Roseimicrobium</taxon>
    </lineage>
</organism>
<feature type="region of interest" description="Disordered" evidence="7">
    <location>
        <begin position="1727"/>
        <end position="1769"/>
    </location>
</feature>
<dbReference type="Gene3D" id="2.160.20.10">
    <property type="entry name" value="Single-stranded right-handed beta-helix, Pectin lyase-like"/>
    <property type="match status" value="4"/>
</dbReference>
<feature type="domain" description="RCC1-like" evidence="9">
    <location>
        <begin position="893"/>
        <end position="1119"/>
    </location>
</feature>
<dbReference type="SUPFAM" id="SSF103647">
    <property type="entry name" value="TSP type-3 repeat"/>
    <property type="match status" value="1"/>
</dbReference>
<feature type="region of interest" description="Disordered" evidence="7">
    <location>
        <begin position="3784"/>
        <end position="3803"/>
    </location>
</feature>
<dbReference type="InterPro" id="IPR039448">
    <property type="entry name" value="Beta_helix"/>
</dbReference>
<dbReference type="InterPro" id="IPR006626">
    <property type="entry name" value="PbH1"/>
</dbReference>
<dbReference type="PANTHER" id="PTHR45982">
    <property type="entry name" value="REGULATOR OF CHROMOSOME CONDENSATION"/>
    <property type="match status" value="1"/>
</dbReference>
<dbReference type="PRINTS" id="PR00633">
    <property type="entry name" value="RCCNDNSATION"/>
</dbReference>
<keyword evidence="2" id="KW-0964">Secreted</keyword>
<feature type="region of interest" description="Disordered" evidence="7">
    <location>
        <begin position="4231"/>
        <end position="4260"/>
    </location>
</feature>
<feature type="region of interest" description="Disordered" evidence="7">
    <location>
        <begin position="2534"/>
        <end position="2579"/>
    </location>
</feature>
<evidence type="ECO:0000259" key="9">
    <source>
        <dbReference type="Pfam" id="PF25390"/>
    </source>
</evidence>
<keyword evidence="4" id="KW-0732">Signal</keyword>
<feature type="domain" description="Right handed beta helix" evidence="8">
    <location>
        <begin position="3567"/>
        <end position="3692"/>
    </location>
</feature>
<dbReference type="OrthoDB" id="182883at2"/>
<evidence type="ECO:0000256" key="7">
    <source>
        <dbReference type="SAM" id="MobiDB-lite"/>
    </source>
</evidence>
<dbReference type="Pfam" id="PF18884">
    <property type="entry name" value="TSP3_bac"/>
    <property type="match status" value="7"/>
</dbReference>
<dbReference type="InterPro" id="IPR011050">
    <property type="entry name" value="Pectin_lyase_fold/virulence"/>
</dbReference>
<evidence type="ECO:0000256" key="6">
    <source>
        <dbReference type="ARBA" id="ARBA00022837"/>
    </source>
</evidence>
<feature type="domain" description="Right handed beta helix" evidence="8">
    <location>
        <begin position="3151"/>
        <end position="3267"/>
    </location>
</feature>
<dbReference type="Pfam" id="PF00415">
    <property type="entry name" value="RCC1"/>
    <property type="match status" value="1"/>
</dbReference>
<name>A0A366HFX7_9BACT</name>
<feature type="compositionally biased region" description="Low complexity" evidence="7">
    <location>
        <begin position="4232"/>
        <end position="4243"/>
    </location>
</feature>
<dbReference type="InterPro" id="IPR012334">
    <property type="entry name" value="Pectin_lyas_fold"/>
</dbReference>